<sequence>MRAYRLRCPKWQLRFASGKPICTGMDKLTPRATRRPADFTRPTHWTNEPVPAPKAVERGDDPDGLDPTRFGDWEKNGIAIDF</sequence>
<gene>
    <name evidence="3" type="ordered locus">Saro_3097</name>
</gene>
<organism evidence="3 4">
    <name type="scientific">Novosphingobium aromaticivorans (strain ATCC 700278 / DSM 12444 / CCUG 56034 / CIP 105152 / NBRC 16084 / F199)</name>
    <dbReference type="NCBI Taxonomy" id="279238"/>
    <lineage>
        <taxon>Bacteria</taxon>
        <taxon>Pseudomonadati</taxon>
        <taxon>Pseudomonadota</taxon>
        <taxon>Alphaproteobacteria</taxon>
        <taxon>Sphingomonadales</taxon>
        <taxon>Sphingomonadaceae</taxon>
        <taxon>Novosphingobium</taxon>
    </lineage>
</organism>
<dbReference type="EMBL" id="CP000248">
    <property type="protein sequence ID" value="ABD27532.1"/>
    <property type="molecule type" value="Genomic_DNA"/>
</dbReference>
<reference evidence="4" key="1">
    <citation type="submission" date="2006-01" db="EMBL/GenBank/DDBJ databases">
        <title>Complete sequence of Novosphingobium aromaticivorans DSM 12444.</title>
        <authorList>
            <consortium name="US DOE Joint Genome Institute"/>
            <person name="Copeland A."/>
            <person name="Lucas S."/>
            <person name="Lapidus A."/>
            <person name="Barry K."/>
            <person name="Detter J.C."/>
            <person name="Glavina T."/>
            <person name="Hammon N."/>
            <person name="Israni S."/>
            <person name="Pitluck S."/>
            <person name="Chain P."/>
            <person name="Malfatti S."/>
            <person name="Shin M."/>
            <person name="Vergez L."/>
            <person name="Schmutz J."/>
            <person name="Larimer F."/>
            <person name="Land M."/>
            <person name="Kyrpides N."/>
            <person name="Ivanova N."/>
            <person name="Fredrickson J."/>
            <person name="Balkwill D."/>
            <person name="Romine M.F."/>
            <person name="Richardson P."/>
        </authorList>
    </citation>
    <scope>NUCLEOTIDE SEQUENCE [LARGE SCALE GENOMIC DNA]</scope>
    <source>
        <strain evidence="4">ATCC 700278 / DSM 12444 / CCUG 56034 / CIP 105152 / NBRC 16084 / F199</strain>
    </source>
</reference>
<evidence type="ECO:0000256" key="2">
    <source>
        <dbReference type="SAM" id="MobiDB-lite"/>
    </source>
</evidence>
<dbReference type="Proteomes" id="UP000009134">
    <property type="component" value="Chromosome"/>
</dbReference>
<comment type="similarity">
    <text evidence="1">Belongs to the SDHAF4 family.</text>
</comment>
<dbReference type="Pfam" id="PF07896">
    <property type="entry name" value="DUF1674"/>
    <property type="match status" value="1"/>
</dbReference>
<name>Q2G3P1_NOVAD</name>
<feature type="region of interest" description="Disordered" evidence="2">
    <location>
        <begin position="24"/>
        <end position="72"/>
    </location>
</feature>
<proteinExistence type="inferred from homology"/>
<evidence type="ECO:0000313" key="3">
    <source>
        <dbReference type="EMBL" id="ABD27532.1"/>
    </source>
</evidence>
<accession>Q2G3P1</accession>
<dbReference type="AlphaFoldDB" id="Q2G3P1"/>
<dbReference type="InterPro" id="IPR012875">
    <property type="entry name" value="SDHF4"/>
</dbReference>
<dbReference type="eggNOG" id="COG5508">
    <property type="taxonomic scope" value="Bacteria"/>
</dbReference>
<protein>
    <recommendedName>
        <fullName evidence="5">DUF1674 domain-containing protein</fullName>
    </recommendedName>
</protein>
<dbReference type="KEGG" id="nar:Saro_3097"/>
<dbReference type="HOGENOM" id="CLU_160299_2_1_5"/>
<evidence type="ECO:0000256" key="1">
    <source>
        <dbReference type="ARBA" id="ARBA00005701"/>
    </source>
</evidence>
<evidence type="ECO:0000313" key="4">
    <source>
        <dbReference type="Proteomes" id="UP000009134"/>
    </source>
</evidence>
<evidence type="ECO:0008006" key="5">
    <source>
        <dbReference type="Google" id="ProtNLM"/>
    </source>
</evidence>
<keyword evidence="4" id="KW-1185">Reference proteome</keyword>